<keyword evidence="1" id="KW-0812">Transmembrane</keyword>
<name>A0A9D1K6H6_9FIRM</name>
<evidence type="ECO:0000313" key="3">
    <source>
        <dbReference type="EMBL" id="HIS93085.1"/>
    </source>
</evidence>
<feature type="transmembrane region" description="Helical" evidence="1">
    <location>
        <begin position="405"/>
        <end position="427"/>
    </location>
</feature>
<sequence>MNRLRIALIVLLAMGLAVPACAAEEGSVRLGAQAGYGGTVLYTRDMPIIVSLENQGADFSGTVSVDVYASEMDFDRYEIPIQLAAGAAKRMVLPVTPGYRQEEFRVELRDAAGNAVASTVARTTRGVGQNALLVGTLSSRQQQLAYWGEESEDIWNAQGNILPWVCVSLDAQNFPAEARLLDAFQILVLDGFDARTLTDAQQQTLRGWLLDGGICVVSGGAQAALGYPFFEEYTGVAPGALSEKTGVLEALLAFAQAGENEEDASEPASAWPSVVSSVSEQQKAIAGQQQLPAGWGKVPEGETAPEDAAQADALMVNELPGAQAEGNLLFCPAEDGLVVLTSYELGARAVANAAEMPGLWRKLLRAGAEEAYTAAETSAQGVWESNQYGWNEALSSLPVENAHRGWPLAALLALYLLLAGIVLYLVLKRMDKREWMWLGVPVLAVLAALGVLKTGEHLGFDRPMAATGLEIVYQADGEADANLYTVLSSPETGEFTVASEPGVRLLPYGDDSAYYYYSEGNEEIAPTRLRYRYILSETPAVAYPGGSSWSARHLRMEDGRAGWGQLEGSAWMEEDGLHMEITNRTPGELRDVIVYSDLGFAHVPSIAQGETANLLLRRADGQEEEQIADWLRGLEESSVYDGSLTEDLAAYEGVLLPASVQAGGFQSDAILSAALGGALQASPQPRDPGQVDLSAALGGALQGQNPQNRQWELACTRAYRTVGQSFDVYGAPFAVRVLCRVEGVDWPQLSLNGQEIARASRLCVAAAELTYAPIGPDGYAYYPAGEVNARLLDMEEAFDPENPRFAPESQDAAGYYELPYEPAFLFDLGARVEPQRLYVAAQGYYDVLPIASLYNFASGEWDVFELPDIDLAGAAAAPYVSAQGYICVRYAQAEEAEDWLSSGTGSVNKPALVFEGRVAE</sequence>
<dbReference type="Proteomes" id="UP000824140">
    <property type="component" value="Unassembled WGS sequence"/>
</dbReference>
<keyword evidence="1" id="KW-1133">Transmembrane helix</keyword>
<dbReference type="SUPFAM" id="SSF52317">
    <property type="entry name" value="Class I glutamine amidotransferase-like"/>
    <property type="match status" value="1"/>
</dbReference>
<feature type="chain" id="PRO_5038658075" evidence="2">
    <location>
        <begin position="23"/>
        <end position="920"/>
    </location>
</feature>
<dbReference type="AlphaFoldDB" id="A0A9D1K6H6"/>
<dbReference type="EMBL" id="DVJN01000174">
    <property type="protein sequence ID" value="HIS93085.1"/>
    <property type="molecule type" value="Genomic_DNA"/>
</dbReference>
<keyword evidence="2" id="KW-0732">Signal</keyword>
<evidence type="ECO:0000313" key="4">
    <source>
        <dbReference type="Proteomes" id="UP000824140"/>
    </source>
</evidence>
<organism evidence="3 4">
    <name type="scientific">Candidatus Alectryocaccomicrobium excrementavium</name>
    <dbReference type="NCBI Taxonomy" id="2840668"/>
    <lineage>
        <taxon>Bacteria</taxon>
        <taxon>Bacillati</taxon>
        <taxon>Bacillota</taxon>
        <taxon>Clostridia</taxon>
        <taxon>Candidatus Alectryocaccomicrobium</taxon>
    </lineage>
</organism>
<comment type="caution">
    <text evidence="3">The sequence shown here is derived from an EMBL/GenBank/DDBJ whole genome shotgun (WGS) entry which is preliminary data.</text>
</comment>
<evidence type="ECO:0000256" key="2">
    <source>
        <dbReference type="SAM" id="SignalP"/>
    </source>
</evidence>
<reference evidence="3" key="1">
    <citation type="submission" date="2020-10" db="EMBL/GenBank/DDBJ databases">
        <authorList>
            <person name="Gilroy R."/>
        </authorList>
    </citation>
    <scope>NUCLEOTIDE SEQUENCE</scope>
    <source>
        <strain evidence="3">13766</strain>
    </source>
</reference>
<accession>A0A9D1K6H6</accession>
<feature type="signal peptide" evidence="2">
    <location>
        <begin position="1"/>
        <end position="22"/>
    </location>
</feature>
<protein>
    <submittedName>
        <fullName evidence="3">Uncharacterized protein</fullName>
    </submittedName>
</protein>
<dbReference type="InterPro" id="IPR029062">
    <property type="entry name" value="Class_I_gatase-like"/>
</dbReference>
<proteinExistence type="predicted"/>
<gene>
    <name evidence="3" type="ORF">IAA84_08745</name>
</gene>
<reference evidence="3" key="2">
    <citation type="journal article" date="2021" name="PeerJ">
        <title>Extensive microbial diversity within the chicken gut microbiome revealed by metagenomics and culture.</title>
        <authorList>
            <person name="Gilroy R."/>
            <person name="Ravi A."/>
            <person name="Getino M."/>
            <person name="Pursley I."/>
            <person name="Horton D.L."/>
            <person name="Alikhan N.F."/>
            <person name="Baker D."/>
            <person name="Gharbi K."/>
            <person name="Hall N."/>
            <person name="Watson M."/>
            <person name="Adriaenssens E.M."/>
            <person name="Foster-Nyarko E."/>
            <person name="Jarju S."/>
            <person name="Secka A."/>
            <person name="Antonio M."/>
            <person name="Oren A."/>
            <person name="Chaudhuri R.R."/>
            <person name="La Ragione R."/>
            <person name="Hildebrand F."/>
            <person name="Pallen M.J."/>
        </authorList>
    </citation>
    <scope>NUCLEOTIDE SEQUENCE</scope>
    <source>
        <strain evidence="3">13766</strain>
    </source>
</reference>
<keyword evidence="1" id="KW-0472">Membrane</keyword>
<dbReference type="Gene3D" id="3.40.50.880">
    <property type="match status" value="1"/>
</dbReference>
<feature type="transmembrane region" description="Helical" evidence="1">
    <location>
        <begin position="434"/>
        <end position="452"/>
    </location>
</feature>
<evidence type="ECO:0000256" key="1">
    <source>
        <dbReference type="SAM" id="Phobius"/>
    </source>
</evidence>